<dbReference type="Proteomes" id="UP000721844">
    <property type="component" value="Unassembled WGS sequence"/>
</dbReference>
<reference evidence="1 2" key="1">
    <citation type="journal article" date="2021" name="Microorganisms">
        <title>Acidisoma silvae sp. nov. and Acidisomacellulosilytica sp. nov., Two Acidophilic Bacteria Isolated from Decaying Wood, Hydrolyzing Cellulose and Producing Poly-3-hydroxybutyrate.</title>
        <authorList>
            <person name="Mieszkin S."/>
            <person name="Pouder E."/>
            <person name="Uroz S."/>
            <person name="Simon-Colin C."/>
            <person name="Alain K."/>
        </authorList>
    </citation>
    <scope>NUCLEOTIDE SEQUENCE [LARGE SCALE GENOMIC DNA]</scope>
    <source>
        <strain evidence="1 2">HW T5.17</strain>
    </source>
</reference>
<dbReference type="AlphaFoldDB" id="A0A963YYV5"/>
<proteinExistence type="predicted"/>
<comment type="caution">
    <text evidence="1">The sequence shown here is derived from an EMBL/GenBank/DDBJ whole genome shotgun (WGS) entry which is preliminary data.</text>
</comment>
<keyword evidence="2" id="KW-1185">Reference proteome</keyword>
<dbReference type="EMBL" id="JAESVA010000001">
    <property type="protein sequence ID" value="MCB8878678.1"/>
    <property type="molecule type" value="Genomic_DNA"/>
</dbReference>
<accession>A0A963YYV5</accession>
<organism evidence="1 2">
    <name type="scientific">Acidisoma cellulosilyticum</name>
    <dbReference type="NCBI Taxonomy" id="2802395"/>
    <lineage>
        <taxon>Bacteria</taxon>
        <taxon>Pseudomonadati</taxon>
        <taxon>Pseudomonadota</taxon>
        <taxon>Alphaproteobacteria</taxon>
        <taxon>Acetobacterales</taxon>
        <taxon>Acidocellaceae</taxon>
        <taxon>Acidisoma</taxon>
    </lineage>
</organism>
<gene>
    <name evidence="1" type="ORF">ACELLULO517_00420</name>
</gene>
<sequence>MSHERLHKSDGTTLIDWIIQTTAELPVDAVGLWQIIPEARTEFGLEGDELIDCVERTISALLDCGAKPVRGGVGTDHDWIEQFQYGTHKDEIVEKIINEWFGWGLGNPTAGGLWFALPELFG</sequence>
<evidence type="ECO:0000313" key="2">
    <source>
        <dbReference type="Proteomes" id="UP000721844"/>
    </source>
</evidence>
<evidence type="ECO:0000313" key="1">
    <source>
        <dbReference type="EMBL" id="MCB8878678.1"/>
    </source>
</evidence>
<dbReference type="RefSeq" id="WP_227304555.1">
    <property type="nucleotide sequence ID" value="NZ_JAESVA010000001.1"/>
</dbReference>
<name>A0A963YYV5_9PROT</name>
<protein>
    <submittedName>
        <fullName evidence="1">Uncharacterized protein</fullName>
    </submittedName>
</protein>